<evidence type="ECO:0000256" key="3">
    <source>
        <dbReference type="ARBA" id="ARBA00022723"/>
    </source>
</evidence>
<comment type="cofactor">
    <cofactor evidence="1">
        <name>heme b</name>
        <dbReference type="ChEBI" id="CHEBI:60344"/>
    </cofactor>
</comment>
<accession>A0A1G9NSV2</accession>
<evidence type="ECO:0000256" key="1">
    <source>
        <dbReference type="ARBA" id="ARBA00001970"/>
    </source>
</evidence>
<dbReference type="GO" id="GO:0046872">
    <property type="term" value="F:metal ion binding"/>
    <property type="evidence" value="ECO:0007669"/>
    <property type="project" value="UniProtKB-KW"/>
</dbReference>
<keyword evidence="5" id="KW-0408">Iron</keyword>
<evidence type="ECO:0000256" key="2">
    <source>
        <dbReference type="ARBA" id="ARBA00022559"/>
    </source>
</evidence>
<dbReference type="InterPro" id="IPR006314">
    <property type="entry name" value="Dyp_peroxidase"/>
</dbReference>
<dbReference type="InterPro" id="IPR011008">
    <property type="entry name" value="Dimeric_a/b-barrel"/>
</dbReference>
<organism evidence="7 8">
    <name type="scientific">Geodermatophilus siccatus</name>
    <dbReference type="NCBI Taxonomy" id="1137991"/>
    <lineage>
        <taxon>Bacteria</taxon>
        <taxon>Bacillati</taxon>
        <taxon>Actinomycetota</taxon>
        <taxon>Actinomycetes</taxon>
        <taxon>Geodermatophilales</taxon>
        <taxon>Geodermatophilaceae</taxon>
        <taxon>Geodermatophilus</taxon>
    </lineage>
</organism>
<gene>
    <name evidence="7" type="ORF">SAMN05660642_01165</name>
</gene>
<evidence type="ECO:0000256" key="5">
    <source>
        <dbReference type="ARBA" id="ARBA00023004"/>
    </source>
</evidence>
<dbReference type="EMBL" id="FNHE01000002">
    <property type="protein sequence ID" value="SDL89469.1"/>
    <property type="molecule type" value="Genomic_DNA"/>
</dbReference>
<evidence type="ECO:0000256" key="4">
    <source>
        <dbReference type="ARBA" id="ARBA00023002"/>
    </source>
</evidence>
<dbReference type="Proteomes" id="UP000198680">
    <property type="component" value="Unassembled WGS sequence"/>
</dbReference>
<dbReference type="RefSeq" id="WP_139177026.1">
    <property type="nucleotide sequence ID" value="NZ_FNHE01000002.1"/>
</dbReference>
<reference evidence="8" key="1">
    <citation type="submission" date="2016-10" db="EMBL/GenBank/DDBJ databases">
        <authorList>
            <person name="Varghese N."/>
            <person name="Submissions S."/>
        </authorList>
    </citation>
    <scope>NUCLEOTIDE SEQUENCE [LARGE SCALE GENOMIC DNA]</scope>
    <source>
        <strain evidence="8">DSM 45419</strain>
    </source>
</reference>
<keyword evidence="8" id="KW-1185">Reference proteome</keyword>
<comment type="similarity">
    <text evidence="6">Belongs to the DyP-type peroxidase family.</text>
</comment>
<protein>
    <submittedName>
        <fullName evidence="7">Deferrochelatase/peroxidase EfeB</fullName>
    </submittedName>
</protein>
<dbReference type="OrthoDB" id="236246at2"/>
<evidence type="ECO:0000256" key="6">
    <source>
        <dbReference type="ARBA" id="ARBA00025737"/>
    </source>
</evidence>
<keyword evidence="4" id="KW-0560">Oxidoreductase</keyword>
<sequence length="452" mass="47789">MLTTPADRSVPGDADVLDLADVQGLVVRGYTMPHARHLLVRVDSVPAARALLGSLVDGTPGRPQVTTATPWEVRPDSCLNVAVTAEGLEVLGASLSGFPAEFTQGAVARAGVVGDVGPCDPAHWRPVFTGPGLHLLLSLSAVSPEARERATDALLAGTAPGLTELDRLDGDLLPNRTDHFGYVDGISQPTVAPAPPPGPPDRLPVQPTGAFLLGHPSQFTGHSYPVPDPPALGRNGSFAAFRVMAQDVDAFCALLAEQSRRTGMSPELVAAKLCGRWRSGTPLVLSPDADSHLPPEALNDFDYAGDERGERCPIGAHVRRMHPRDSRVAGNGGAKHRIVRRGLTYGPPHDPARPRDGQERGVVGLFIGASLRDQFEFLMAEWAHDGLFAPGLGRTQDPFLGTGAGQGAGGTFRFRAAGRRAELTDLPRLVTTRGCAYVFLPSLTGIRHLAGR</sequence>
<evidence type="ECO:0000313" key="8">
    <source>
        <dbReference type="Proteomes" id="UP000198680"/>
    </source>
</evidence>
<dbReference type="STRING" id="1137991.SAMN05660642_01165"/>
<dbReference type="GO" id="GO:0020037">
    <property type="term" value="F:heme binding"/>
    <property type="evidence" value="ECO:0007669"/>
    <property type="project" value="InterPro"/>
</dbReference>
<dbReference type="PANTHER" id="PTHR30521:SF5">
    <property type="entry name" value="BLR4509 PROTEIN"/>
    <property type="match status" value="1"/>
</dbReference>
<proteinExistence type="inferred from homology"/>
<dbReference type="AlphaFoldDB" id="A0A1G9NSV2"/>
<keyword evidence="2 7" id="KW-0575">Peroxidase</keyword>
<evidence type="ECO:0000313" key="7">
    <source>
        <dbReference type="EMBL" id="SDL89469.1"/>
    </source>
</evidence>
<dbReference type="GO" id="GO:0004601">
    <property type="term" value="F:peroxidase activity"/>
    <property type="evidence" value="ECO:0007669"/>
    <property type="project" value="UniProtKB-KW"/>
</dbReference>
<dbReference type="PROSITE" id="PS51404">
    <property type="entry name" value="DYP_PEROXIDASE"/>
    <property type="match status" value="1"/>
</dbReference>
<keyword evidence="3" id="KW-0479">Metal-binding</keyword>
<dbReference type="SUPFAM" id="SSF54909">
    <property type="entry name" value="Dimeric alpha+beta barrel"/>
    <property type="match status" value="1"/>
</dbReference>
<dbReference type="PANTHER" id="PTHR30521">
    <property type="entry name" value="DEFERROCHELATASE/PEROXIDASE"/>
    <property type="match status" value="1"/>
</dbReference>
<dbReference type="GO" id="GO:0005829">
    <property type="term" value="C:cytosol"/>
    <property type="evidence" value="ECO:0007669"/>
    <property type="project" value="TreeGrafter"/>
</dbReference>
<name>A0A1G9NSV2_9ACTN</name>